<dbReference type="AlphaFoldDB" id="A0A4C1X1G4"/>
<accession>A0A4C1X1G4</accession>
<dbReference type="Proteomes" id="UP000299102">
    <property type="component" value="Unassembled WGS sequence"/>
</dbReference>
<name>A0A4C1X1G4_EUMVA</name>
<proteinExistence type="predicted"/>
<reference evidence="2 3" key="1">
    <citation type="journal article" date="2019" name="Commun. Biol.">
        <title>The bagworm genome reveals a unique fibroin gene that provides high tensile strength.</title>
        <authorList>
            <person name="Kono N."/>
            <person name="Nakamura H."/>
            <person name="Ohtoshi R."/>
            <person name="Tomita M."/>
            <person name="Numata K."/>
            <person name="Arakawa K."/>
        </authorList>
    </citation>
    <scope>NUCLEOTIDE SEQUENCE [LARGE SCALE GENOMIC DNA]</scope>
</reference>
<organism evidence="2 3">
    <name type="scientific">Eumeta variegata</name>
    <name type="common">Bagworm moth</name>
    <name type="synonym">Eumeta japonica</name>
    <dbReference type="NCBI Taxonomy" id="151549"/>
    <lineage>
        <taxon>Eukaryota</taxon>
        <taxon>Metazoa</taxon>
        <taxon>Ecdysozoa</taxon>
        <taxon>Arthropoda</taxon>
        <taxon>Hexapoda</taxon>
        <taxon>Insecta</taxon>
        <taxon>Pterygota</taxon>
        <taxon>Neoptera</taxon>
        <taxon>Endopterygota</taxon>
        <taxon>Lepidoptera</taxon>
        <taxon>Glossata</taxon>
        <taxon>Ditrysia</taxon>
        <taxon>Tineoidea</taxon>
        <taxon>Psychidae</taxon>
        <taxon>Oiketicinae</taxon>
        <taxon>Eumeta</taxon>
    </lineage>
</organism>
<evidence type="ECO:0000313" key="2">
    <source>
        <dbReference type="EMBL" id="GBP57003.1"/>
    </source>
</evidence>
<gene>
    <name evidence="2" type="ORF">EVAR_88632_1</name>
</gene>
<feature type="compositionally biased region" description="Low complexity" evidence="1">
    <location>
        <begin position="138"/>
        <end position="154"/>
    </location>
</feature>
<feature type="region of interest" description="Disordered" evidence="1">
    <location>
        <begin position="130"/>
        <end position="154"/>
    </location>
</feature>
<protein>
    <submittedName>
        <fullName evidence="2">Uncharacterized protein</fullName>
    </submittedName>
</protein>
<dbReference type="EMBL" id="BGZK01000706">
    <property type="protein sequence ID" value="GBP57003.1"/>
    <property type="molecule type" value="Genomic_DNA"/>
</dbReference>
<keyword evidence="3" id="KW-1185">Reference proteome</keyword>
<comment type="caution">
    <text evidence="2">The sequence shown here is derived from an EMBL/GenBank/DDBJ whole genome shotgun (WGS) entry which is preliminary data.</text>
</comment>
<sequence length="154" mass="16868">MFRAYRVSEWKSSTGRRGGARRDLARAPSVDRLRLRPAVCRRGARAAGPRTAVSALRVAIDTHRRSGRPAIAIHRRVALRREREHRRRHEAAHLGSALTALTTDARSRLTRRPTGPLFCFVSVAHARRRAASAGGGPRRASTGGAARARTLGLS</sequence>
<evidence type="ECO:0000256" key="1">
    <source>
        <dbReference type="SAM" id="MobiDB-lite"/>
    </source>
</evidence>
<evidence type="ECO:0000313" key="3">
    <source>
        <dbReference type="Proteomes" id="UP000299102"/>
    </source>
</evidence>